<evidence type="ECO:0000256" key="1">
    <source>
        <dbReference type="ARBA" id="ARBA00022722"/>
    </source>
</evidence>
<dbReference type="EMBL" id="JAAARO010000008">
    <property type="protein sequence ID" value="KAF5744225.1"/>
    <property type="molecule type" value="Genomic_DNA"/>
</dbReference>
<dbReference type="GO" id="GO:0005737">
    <property type="term" value="C:cytoplasm"/>
    <property type="evidence" value="ECO:0007669"/>
    <property type="project" value="TreeGrafter"/>
</dbReference>
<dbReference type="GO" id="GO:0005634">
    <property type="term" value="C:nucleus"/>
    <property type="evidence" value="ECO:0007669"/>
    <property type="project" value="TreeGrafter"/>
</dbReference>
<dbReference type="Gene3D" id="3.30.420.10">
    <property type="entry name" value="Ribonuclease H-like superfamily/Ribonuclease H"/>
    <property type="match status" value="1"/>
</dbReference>
<dbReference type="Proteomes" id="UP000593562">
    <property type="component" value="Unassembled WGS sequence"/>
</dbReference>
<keyword evidence="1" id="KW-0540">Nuclease</keyword>
<gene>
    <name evidence="3" type="ORF">HS088_TW08G00823</name>
</gene>
<reference evidence="3 4" key="1">
    <citation type="journal article" date="2020" name="Nat. Commun.">
        <title>Genome of Tripterygium wilfordii and identification of cytochrome P450 involved in triptolide biosynthesis.</title>
        <authorList>
            <person name="Tu L."/>
            <person name="Su P."/>
            <person name="Zhang Z."/>
            <person name="Gao L."/>
            <person name="Wang J."/>
            <person name="Hu T."/>
            <person name="Zhou J."/>
            <person name="Zhang Y."/>
            <person name="Zhao Y."/>
            <person name="Liu Y."/>
            <person name="Song Y."/>
            <person name="Tong Y."/>
            <person name="Lu Y."/>
            <person name="Yang J."/>
            <person name="Xu C."/>
            <person name="Jia M."/>
            <person name="Peters R.J."/>
            <person name="Huang L."/>
            <person name="Gao W."/>
        </authorList>
    </citation>
    <scope>NUCLEOTIDE SEQUENCE [LARGE SCALE GENOMIC DNA]</scope>
    <source>
        <strain evidence="4">cv. XIE 37</strain>
        <tissue evidence="3">Leaf</tissue>
    </source>
</reference>
<dbReference type="AlphaFoldDB" id="A0A7J7DCX4"/>
<sequence length="260" mass="30330">MVMEISVEHLTDELSSNVYDTYTVYVEGHRILVTVVHSEHAASAGKWLKEALKIQNTRLRDTVVVGVIAGHDLHYGFLNKDLRTTPYDLIQLCIGSHCLLYFLPWKYKAKETGLKFMNNFLSQPKVFAVGMNIKVVAKRLEQDFHVKVENPVDLNELAVRGMNRDDLDLVRYDLDRLAKLVLGKGFDVERPNYYLEWYYRRRWVVLGELFYHEELNPEKVKFASVDTYFCFLIGSQLLETIHLKKKNENKAAEKKKSKKK</sequence>
<dbReference type="InParanoid" id="A0A7J7DCX4"/>
<protein>
    <recommendedName>
        <fullName evidence="5">3'-5' exonuclease domain-containing protein</fullName>
    </recommendedName>
</protein>
<evidence type="ECO:0000256" key="2">
    <source>
        <dbReference type="ARBA" id="ARBA00022801"/>
    </source>
</evidence>
<keyword evidence="4" id="KW-1185">Reference proteome</keyword>
<evidence type="ECO:0008006" key="5">
    <source>
        <dbReference type="Google" id="ProtNLM"/>
    </source>
</evidence>
<dbReference type="GO" id="GO:0003676">
    <property type="term" value="F:nucleic acid binding"/>
    <property type="evidence" value="ECO:0007669"/>
    <property type="project" value="InterPro"/>
</dbReference>
<accession>A0A7J7DCX4</accession>
<dbReference type="InterPro" id="IPR051132">
    <property type="entry name" value="3-5_Exonuclease_domain"/>
</dbReference>
<keyword evidence="2" id="KW-0378">Hydrolase</keyword>
<evidence type="ECO:0000313" key="4">
    <source>
        <dbReference type="Proteomes" id="UP000593562"/>
    </source>
</evidence>
<dbReference type="InterPro" id="IPR012337">
    <property type="entry name" value="RNaseH-like_sf"/>
</dbReference>
<evidence type="ECO:0000313" key="3">
    <source>
        <dbReference type="EMBL" id="KAF5744225.1"/>
    </source>
</evidence>
<organism evidence="3 4">
    <name type="scientific">Tripterygium wilfordii</name>
    <name type="common">Thunder God vine</name>
    <dbReference type="NCBI Taxonomy" id="458696"/>
    <lineage>
        <taxon>Eukaryota</taxon>
        <taxon>Viridiplantae</taxon>
        <taxon>Streptophyta</taxon>
        <taxon>Embryophyta</taxon>
        <taxon>Tracheophyta</taxon>
        <taxon>Spermatophyta</taxon>
        <taxon>Magnoliopsida</taxon>
        <taxon>eudicotyledons</taxon>
        <taxon>Gunneridae</taxon>
        <taxon>Pentapetalae</taxon>
        <taxon>rosids</taxon>
        <taxon>fabids</taxon>
        <taxon>Celastrales</taxon>
        <taxon>Celastraceae</taxon>
        <taxon>Tripterygium</taxon>
    </lineage>
</organism>
<dbReference type="InterPro" id="IPR036397">
    <property type="entry name" value="RNaseH_sf"/>
</dbReference>
<comment type="caution">
    <text evidence="3">The sequence shown here is derived from an EMBL/GenBank/DDBJ whole genome shotgun (WGS) entry which is preliminary data.</text>
</comment>
<dbReference type="PANTHER" id="PTHR13620:SF80">
    <property type="entry name" value="3'-5' EXONUCLEASE DOMAIN-CONTAINING PROTEIN"/>
    <property type="match status" value="1"/>
</dbReference>
<dbReference type="GO" id="GO:0008408">
    <property type="term" value="F:3'-5' exonuclease activity"/>
    <property type="evidence" value="ECO:0007669"/>
    <property type="project" value="TreeGrafter"/>
</dbReference>
<dbReference type="PANTHER" id="PTHR13620">
    <property type="entry name" value="3-5 EXONUCLEASE"/>
    <property type="match status" value="1"/>
</dbReference>
<dbReference type="SUPFAM" id="SSF53098">
    <property type="entry name" value="Ribonuclease H-like"/>
    <property type="match status" value="1"/>
</dbReference>
<proteinExistence type="predicted"/>
<name>A0A7J7DCX4_TRIWF</name>